<keyword evidence="3" id="KW-1185">Reference proteome</keyword>
<dbReference type="Gene3D" id="3.40.190.10">
    <property type="entry name" value="Periplasmic binding protein-like II"/>
    <property type="match status" value="2"/>
</dbReference>
<dbReference type="RefSeq" id="WP_172972070.1">
    <property type="nucleotide sequence ID" value="NZ_BMFA01000006.1"/>
</dbReference>
<comment type="caution">
    <text evidence="2">The sequence shown here is derived from an EMBL/GenBank/DDBJ whole genome shotgun (WGS) entry which is preliminary data.</text>
</comment>
<dbReference type="PANTHER" id="PTHR38834">
    <property type="entry name" value="PERIPLASMIC SUBSTRATE BINDING PROTEIN FAMILY 3"/>
    <property type="match status" value="1"/>
</dbReference>
<keyword evidence="1" id="KW-0732">Signal</keyword>
<sequence>MMEKVRSWLACVFVAIGLWAAPMSATAFQNELVTGPNYPPFTGPELRNGGLVTDIVQRTFEEMAKGKPISIAFAPWTRGYQLAMEGRYLGTFPYIRTPDREEAFHYSDPIVTGHERFFVLAGSSIVFESGMDLQGFRICSPMGYDQTRFLSLIDANLVAIDEPSDLIDCFRLLAAGRTDLVPIIEQVGLYTIAQDPDLNIADFRILERSLRVSTLHLIISRKIPEAQTALTLFNEKLRDLRDAGIIDQIIHQHLN</sequence>
<name>A0A916TK96_9HYPH</name>
<proteinExistence type="predicted"/>
<evidence type="ECO:0000313" key="3">
    <source>
        <dbReference type="Proteomes" id="UP000605148"/>
    </source>
</evidence>
<evidence type="ECO:0000256" key="1">
    <source>
        <dbReference type="SAM" id="SignalP"/>
    </source>
</evidence>
<feature type="signal peptide" evidence="1">
    <location>
        <begin position="1"/>
        <end position="27"/>
    </location>
</feature>
<reference evidence="2" key="2">
    <citation type="submission" date="2020-09" db="EMBL/GenBank/DDBJ databases">
        <authorList>
            <person name="Sun Q."/>
            <person name="Zhou Y."/>
        </authorList>
    </citation>
    <scope>NUCLEOTIDE SEQUENCE</scope>
    <source>
        <strain evidence="2">CGMCC 1.12426</strain>
    </source>
</reference>
<dbReference type="Proteomes" id="UP000605148">
    <property type="component" value="Unassembled WGS sequence"/>
</dbReference>
<dbReference type="PANTHER" id="PTHR38834:SF3">
    <property type="entry name" value="SOLUTE-BINDING PROTEIN FAMILY 3_N-TERMINAL DOMAIN-CONTAINING PROTEIN"/>
    <property type="match status" value="1"/>
</dbReference>
<gene>
    <name evidence="2" type="ORF">GCM10011316_23590</name>
</gene>
<protein>
    <submittedName>
        <fullName evidence="2">ABC transporter substrate-binding protein</fullName>
    </submittedName>
</protein>
<feature type="chain" id="PRO_5038100247" evidence="1">
    <location>
        <begin position="28"/>
        <end position="255"/>
    </location>
</feature>
<accession>A0A916TK96</accession>
<organism evidence="2 3">
    <name type="scientific">Roseibium aquae</name>
    <dbReference type="NCBI Taxonomy" id="1323746"/>
    <lineage>
        <taxon>Bacteria</taxon>
        <taxon>Pseudomonadati</taxon>
        <taxon>Pseudomonadota</taxon>
        <taxon>Alphaproteobacteria</taxon>
        <taxon>Hyphomicrobiales</taxon>
        <taxon>Stappiaceae</taxon>
        <taxon>Roseibium</taxon>
    </lineage>
</organism>
<dbReference type="AlphaFoldDB" id="A0A916TK96"/>
<dbReference type="SUPFAM" id="SSF53850">
    <property type="entry name" value="Periplasmic binding protein-like II"/>
    <property type="match status" value="1"/>
</dbReference>
<evidence type="ECO:0000313" key="2">
    <source>
        <dbReference type="EMBL" id="GGB50734.1"/>
    </source>
</evidence>
<dbReference type="EMBL" id="BMFA01000006">
    <property type="protein sequence ID" value="GGB50734.1"/>
    <property type="molecule type" value="Genomic_DNA"/>
</dbReference>
<reference evidence="2" key="1">
    <citation type="journal article" date="2014" name="Int. J. Syst. Evol. Microbiol.">
        <title>Complete genome sequence of Corynebacterium casei LMG S-19264T (=DSM 44701T), isolated from a smear-ripened cheese.</title>
        <authorList>
            <consortium name="US DOE Joint Genome Institute (JGI-PGF)"/>
            <person name="Walter F."/>
            <person name="Albersmeier A."/>
            <person name="Kalinowski J."/>
            <person name="Ruckert C."/>
        </authorList>
    </citation>
    <scope>NUCLEOTIDE SEQUENCE</scope>
    <source>
        <strain evidence="2">CGMCC 1.12426</strain>
    </source>
</reference>